<evidence type="ECO:0000313" key="6">
    <source>
        <dbReference type="Proteomes" id="UP000019028"/>
    </source>
</evidence>
<dbReference type="InterPro" id="IPR050313">
    <property type="entry name" value="Carb_Metab_HTH_regulators"/>
</dbReference>
<dbReference type="InterPro" id="IPR036390">
    <property type="entry name" value="WH_DNA-bd_sf"/>
</dbReference>
<keyword evidence="1" id="KW-0805">Transcription regulation</keyword>
<keyword evidence="6" id="KW-1185">Reference proteome</keyword>
<dbReference type="PROSITE" id="PS51000">
    <property type="entry name" value="HTH_DEOR_2"/>
    <property type="match status" value="1"/>
</dbReference>
<dbReference type="GO" id="GO:0003677">
    <property type="term" value="F:DNA binding"/>
    <property type="evidence" value="ECO:0007669"/>
    <property type="project" value="UniProtKB-KW"/>
</dbReference>
<dbReference type="InterPro" id="IPR001034">
    <property type="entry name" value="DeoR_HTH"/>
</dbReference>
<evidence type="ECO:0000256" key="2">
    <source>
        <dbReference type="ARBA" id="ARBA00023125"/>
    </source>
</evidence>
<dbReference type="Pfam" id="PF08220">
    <property type="entry name" value="HTH_DeoR"/>
    <property type="match status" value="1"/>
</dbReference>
<keyword evidence="2" id="KW-0238">DNA-binding</keyword>
<dbReference type="PANTHER" id="PTHR30363">
    <property type="entry name" value="HTH-TYPE TRANSCRIPTIONAL REGULATOR SRLR-RELATED"/>
    <property type="match status" value="1"/>
</dbReference>
<accession>W0HTY9</accession>
<dbReference type="GO" id="GO:0003700">
    <property type="term" value="F:DNA-binding transcription factor activity"/>
    <property type="evidence" value="ECO:0007669"/>
    <property type="project" value="InterPro"/>
</dbReference>
<dbReference type="Gene3D" id="1.10.10.10">
    <property type="entry name" value="Winged helix-like DNA-binding domain superfamily/Winged helix DNA-binding domain"/>
    <property type="match status" value="1"/>
</dbReference>
<dbReference type="SMART" id="SM00420">
    <property type="entry name" value="HTH_DEOR"/>
    <property type="match status" value="1"/>
</dbReference>
<sequence length="256" mass="28864">MLPEERQSFIYSYLYQHAYVTFSALAQLLNVSHMTIRRDIQMLEKDGKVTIISGGAKLNEALKQELPWQEKAQLHHQTKRNIARVAETLVESGQVIYLDAGTTTYEIARSIGDQLKKVTIVTNDFTIGDYLMERQHITFFHTGGQVDRRNRSCIGNSAAAFIRGLNLDIAFISTSSWDIEHGLSTPDEGKALVKQAALASSRRNVLVSDSSKYGKYGMFHICPLQAFDDIIHDDLLPEELQEKIKQLAINLHVVKS</sequence>
<dbReference type="PATRIC" id="fig|1239307.3.peg.2514"/>
<dbReference type="PANTHER" id="PTHR30363:SF58">
    <property type="entry name" value="REGULATORY PROTEIN, DEOR FAMILY"/>
    <property type="match status" value="1"/>
</dbReference>
<dbReference type="Gene3D" id="3.40.50.1360">
    <property type="match status" value="1"/>
</dbReference>
<dbReference type="SMART" id="SM01134">
    <property type="entry name" value="DeoRC"/>
    <property type="match status" value="1"/>
</dbReference>
<dbReference type="RefSeq" id="WP_025422450.1">
    <property type="nucleotide sequence ID" value="NZ_CP006569.1"/>
</dbReference>
<feature type="domain" description="HTH deoR-type" evidence="4">
    <location>
        <begin position="3"/>
        <end position="58"/>
    </location>
</feature>
<dbReference type="HOGENOM" id="CLU_060699_1_4_6"/>
<evidence type="ECO:0000259" key="4">
    <source>
        <dbReference type="PROSITE" id="PS51000"/>
    </source>
</evidence>
<evidence type="ECO:0000256" key="1">
    <source>
        <dbReference type="ARBA" id="ARBA00023015"/>
    </source>
</evidence>
<organism evidence="5 6">
    <name type="scientific">Sodalis praecaptivus</name>
    <dbReference type="NCBI Taxonomy" id="1239307"/>
    <lineage>
        <taxon>Bacteria</taxon>
        <taxon>Pseudomonadati</taxon>
        <taxon>Pseudomonadota</taxon>
        <taxon>Gammaproteobacteria</taxon>
        <taxon>Enterobacterales</taxon>
        <taxon>Bruguierivoracaceae</taxon>
        <taxon>Sodalis</taxon>
    </lineage>
</organism>
<keyword evidence="3" id="KW-0804">Transcription</keyword>
<dbReference type="InterPro" id="IPR014036">
    <property type="entry name" value="DeoR-like_C"/>
</dbReference>
<protein>
    <submittedName>
        <fullName evidence="5">Transcriptional regulator, DeoR family</fullName>
    </submittedName>
</protein>
<proteinExistence type="predicted"/>
<dbReference type="EMBL" id="CP006569">
    <property type="protein sequence ID" value="AHF77316.1"/>
    <property type="molecule type" value="Genomic_DNA"/>
</dbReference>
<dbReference type="AlphaFoldDB" id="W0HTY9"/>
<reference evidence="5 6" key="1">
    <citation type="journal article" date="2014" name="Genome Biol. Evol.">
        <title>Genome degeneration and adaptation in a nascent stage of symbiosis.</title>
        <authorList>
            <person name="Oakeson K.F."/>
            <person name="Gil R."/>
            <person name="Clayton A.L."/>
            <person name="Dunn D.M."/>
            <person name="von Niederhausern A.C."/>
            <person name="Hamil C."/>
            <person name="Aoyagi A."/>
            <person name="Duval B."/>
            <person name="Baca A."/>
            <person name="Silva F.J."/>
            <person name="Vallier A."/>
            <person name="Jackson D.G."/>
            <person name="Latorre A."/>
            <person name="Weiss R.B."/>
            <person name="Heddi A."/>
            <person name="Moya A."/>
            <person name="Dale C."/>
        </authorList>
    </citation>
    <scope>NUCLEOTIDE SEQUENCE [LARGE SCALE GENOMIC DNA]</scope>
    <source>
        <strain evidence="5 6">HS1</strain>
    </source>
</reference>
<dbReference type="SUPFAM" id="SSF46785">
    <property type="entry name" value="Winged helix' DNA-binding domain"/>
    <property type="match status" value="1"/>
</dbReference>
<dbReference type="OrthoDB" id="5685843at2"/>
<dbReference type="PRINTS" id="PR00037">
    <property type="entry name" value="HTHLACR"/>
</dbReference>
<dbReference type="Proteomes" id="UP000019028">
    <property type="component" value="Chromosome"/>
</dbReference>
<gene>
    <name evidence="5" type="ORF">Sant_2271</name>
</gene>
<dbReference type="InterPro" id="IPR018356">
    <property type="entry name" value="Tscrpt_reg_HTH_DeoR_CS"/>
</dbReference>
<evidence type="ECO:0000256" key="3">
    <source>
        <dbReference type="ARBA" id="ARBA00023163"/>
    </source>
</evidence>
<dbReference type="Pfam" id="PF00455">
    <property type="entry name" value="DeoRC"/>
    <property type="match status" value="1"/>
</dbReference>
<dbReference type="InterPro" id="IPR037171">
    <property type="entry name" value="NagB/RpiA_transferase-like"/>
</dbReference>
<dbReference type="InterPro" id="IPR036388">
    <property type="entry name" value="WH-like_DNA-bd_sf"/>
</dbReference>
<evidence type="ECO:0000313" key="5">
    <source>
        <dbReference type="EMBL" id="AHF77316.1"/>
    </source>
</evidence>
<name>W0HTY9_9GAMM</name>
<dbReference type="PROSITE" id="PS00894">
    <property type="entry name" value="HTH_DEOR_1"/>
    <property type="match status" value="1"/>
</dbReference>
<dbReference type="SUPFAM" id="SSF100950">
    <property type="entry name" value="NagB/RpiA/CoA transferase-like"/>
    <property type="match status" value="1"/>
</dbReference>
<dbReference type="KEGG" id="sod:Sant_2271"/>